<sequence>MPGTDAEGYINAFNVGEGLFFVSPTIEVIFCGTCRNEALHPTVQNLVTHAVDHCDQTPDDIYLNHLQLCAASSIRLLAHSHSHDNFVEWKNSRPHSRLPFTPLPWLSVQQDGWACPHDTCNYVNSTRRYVRDHMRTQHPGSVLPPLQDITVQRYMIKGSNKFFKCSPVQEVHPPDQASLSSLLSAAIDEMQTSRGNVPVAPAAATEPNQFLGIMGFVGHLQGTFTHNQALAVFSQDRLAAVDKWYMAFRSVAYNAIVDMRKHAGQAALMELNRRSPNKDPAEFVHNLQPETLNNYLVPWRKIFAYVMTLAQQHQIPLRRSPQPLDFRLPTRLSTQAVRACRQLSEDLPPTDPQIIDAISDLVFALLDTPLHEDVFESPLLSAMAFMAVDTPDAWKT</sequence>
<comment type="caution">
    <text evidence="1">The sequence shown here is derived from an EMBL/GenBank/DDBJ whole genome shotgun (WGS) entry which is preliminary data.</text>
</comment>
<evidence type="ECO:0000313" key="2">
    <source>
        <dbReference type="Proteomes" id="UP000015530"/>
    </source>
</evidence>
<proteinExistence type="predicted"/>
<dbReference type="Pfam" id="PF12013">
    <property type="entry name" value="OrsD"/>
    <property type="match status" value="1"/>
</dbReference>
<reference evidence="2" key="1">
    <citation type="journal article" date="2013" name="Mol. Plant Microbe Interact.">
        <title>Global aspects of pacC regulation of pathogenicity genes in Colletotrichum gloeosporioides as revealed by transcriptome analysis.</title>
        <authorList>
            <person name="Alkan N."/>
            <person name="Meng X."/>
            <person name="Friedlander G."/>
            <person name="Reuveni E."/>
            <person name="Sukno S."/>
            <person name="Sherman A."/>
            <person name="Thon M."/>
            <person name="Fluhr R."/>
            <person name="Prusky D."/>
        </authorList>
    </citation>
    <scope>NUCLEOTIDE SEQUENCE [LARGE SCALE GENOMIC DNA]</scope>
    <source>
        <strain evidence="2">Cg-14</strain>
    </source>
</reference>
<gene>
    <name evidence="1" type="ORF">CGLO_00636</name>
</gene>
<organism evidence="1 2">
    <name type="scientific">Colletotrichum gloeosporioides (strain Cg-14)</name>
    <name type="common">Anthracnose fungus</name>
    <name type="synonym">Glomerella cingulata</name>
    <dbReference type="NCBI Taxonomy" id="1237896"/>
    <lineage>
        <taxon>Eukaryota</taxon>
        <taxon>Fungi</taxon>
        <taxon>Dikarya</taxon>
        <taxon>Ascomycota</taxon>
        <taxon>Pezizomycotina</taxon>
        <taxon>Sordariomycetes</taxon>
        <taxon>Hypocreomycetidae</taxon>
        <taxon>Glomerellales</taxon>
        <taxon>Glomerellaceae</taxon>
        <taxon>Colletotrichum</taxon>
        <taxon>Colletotrichum gloeosporioides species complex</taxon>
    </lineage>
</organism>
<dbReference type="AlphaFoldDB" id="T0KU50"/>
<dbReference type="EMBL" id="AMYD01000153">
    <property type="protein sequence ID" value="EQB59037.1"/>
    <property type="molecule type" value="Genomic_DNA"/>
</dbReference>
<name>T0KU50_COLGC</name>
<protein>
    <submittedName>
        <fullName evidence="1">Uncharacterized protein</fullName>
    </submittedName>
</protein>
<dbReference type="Proteomes" id="UP000015530">
    <property type="component" value="Unassembled WGS sequence"/>
</dbReference>
<dbReference type="InterPro" id="IPR022698">
    <property type="entry name" value="OrsD"/>
</dbReference>
<evidence type="ECO:0000313" key="1">
    <source>
        <dbReference type="EMBL" id="EQB59037.1"/>
    </source>
</evidence>
<accession>T0KU50</accession>
<dbReference type="HOGENOM" id="CLU_696399_0_0_1"/>